<dbReference type="SUPFAM" id="SSF50978">
    <property type="entry name" value="WD40 repeat-like"/>
    <property type="match status" value="2"/>
</dbReference>
<reference evidence="2 3" key="1">
    <citation type="submission" date="2023-06" db="EMBL/GenBank/DDBJ databases">
        <title>Black Yeasts Isolated from many extreme environments.</title>
        <authorList>
            <person name="Coleine C."/>
            <person name="Stajich J.E."/>
            <person name="Selbmann L."/>
        </authorList>
    </citation>
    <scope>NUCLEOTIDE SEQUENCE [LARGE SCALE GENOMIC DNA]</scope>
    <source>
        <strain evidence="2 3">CCFEE 5887</strain>
    </source>
</reference>
<dbReference type="InterPro" id="IPR046351">
    <property type="entry name" value="UTP4"/>
</dbReference>
<accession>A0AAV9Q647</accession>
<organism evidence="2 3">
    <name type="scientific">Vermiconidia calcicola</name>
    <dbReference type="NCBI Taxonomy" id="1690605"/>
    <lineage>
        <taxon>Eukaryota</taxon>
        <taxon>Fungi</taxon>
        <taxon>Dikarya</taxon>
        <taxon>Ascomycota</taxon>
        <taxon>Pezizomycotina</taxon>
        <taxon>Dothideomycetes</taxon>
        <taxon>Dothideomycetidae</taxon>
        <taxon>Mycosphaerellales</taxon>
        <taxon>Extremaceae</taxon>
        <taxon>Vermiconidia</taxon>
    </lineage>
</organism>
<dbReference type="InterPro" id="IPR036322">
    <property type="entry name" value="WD40_repeat_dom_sf"/>
</dbReference>
<dbReference type="GO" id="GO:0003723">
    <property type="term" value="F:RNA binding"/>
    <property type="evidence" value="ECO:0007669"/>
    <property type="project" value="TreeGrafter"/>
</dbReference>
<feature type="region of interest" description="Disordered" evidence="1">
    <location>
        <begin position="775"/>
        <end position="831"/>
    </location>
</feature>
<dbReference type="PANTHER" id="PTHR44163:SF1">
    <property type="entry name" value="U3 SMALL NUCLEOLAR RNA-ASSOCIATED PROTEIN 4 HOMOLOG"/>
    <property type="match status" value="1"/>
</dbReference>
<name>A0AAV9Q647_9PEZI</name>
<dbReference type="PANTHER" id="PTHR44163">
    <property type="entry name" value="U3 SMALL NUCLEOLAR RNA-ASSOCIATED PROTEIN 4 HOMOLOG"/>
    <property type="match status" value="1"/>
</dbReference>
<dbReference type="GO" id="GO:0030686">
    <property type="term" value="C:90S preribosome"/>
    <property type="evidence" value="ECO:0007669"/>
    <property type="project" value="InterPro"/>
</dbReference>
<proteinExistence type="predicted"/>
<gene>
    <name evidence="2" type="primary">UTP4</name>
    <name evidence="2" type="ORF">LTR25_006966</name>
</gene>
<evidence type="ECO:0000313" key="2">
    <source>
        <dbReference type="EMBL" id="KAK5533986.1"/>
    </source>
</evidence>
<evidence type="ECO:0000313" key="3">
    <source>
        <dbReference type="Proteomes" id="UP001345827"/>
    </source>
</evidence>
<dbReference type="AlphaFoldDB" id="A0AAV9Q647"/>
<dbReference type="SUPFAM" id="SSF82171">
    <property type="entry name" value="DPP6 N-terminal domain-like"/>
    <property type="match status" value="1"/>
</dbReference>
<dbReference type="GO" id="GO:0034455">
    <property type="term" value="C:t-UTP complex"/>
    <property type="evidence" value="ECO:0007669"/>
    <property type="project" value="TreeGrafter"/>
</dbReference>
<protein>
    <submittedName>
        <fullName evidence="2">U3 small nucleolar RNA-associated protein</fullName>
    </submittedName>
</protein>
<feature type="region of interest" description="Disordered" evidence="1">
    <location>
        <begin position="885"/>
        <end position="906"/>
    </location>
</feature>
<dbReference type="GO" id="GO:0032040">
    <property type="term" value="C:small-subunit processome"/>
    <property type="evidence" value="ECO:0007669"/>
    <property type="project" value="TreeGrafter"/>
</dbReference>
<feature type="region of interest" description="Disordered" evidence="1">
    <location>
        <begin position="586"/>
        <end position="612"/>
    </location>
</feature>
<dbReference type="Proteomes" id="UP001345827">
    <property type="component" value="Unassembled WGS sequence"/>
</dbReference>
<evidence type="ECO:0000256" key="1">
    <source>
        <dbReference type="SAM" id="MobiDB-lite"/>
    </source>
</evidence>
<dbReference type="EMBL" id="JAXLQG010000012">
    <property type="protein sequence ID" value="KAK5533986.1"/>
    <property type="molecule type" value="Genomic_DNA"/>
</dbReference>
<dbReference type="GO" id="GO:0000462">
    <property type="term" value="P:maturation of SSU-rRNA from tricistronic rRNA transcript (SSU-rRNA, 5.8S rRNA, LSU-rRNA)"/>
    <property type="evidence" value="ECO:0007669"/>
    <property type="project" value="InterPro"/>
</dbReference>
<dbReference type="InterPro" id="IPR001680">
    <property type="entry name" value="WD40_rpt"/>
</dbReference>
<keyword evidence="3" id="KW-1185">Reference proteome</keyword>
<dbReference type="SMART" id="SM00320">
    <property type="entry name" value="WD40"/>
    <property type="match status" value="8"/>
</dbReference>
<dbReference type="InterPro" id="IPR015943">
    <property type="entry name" value="WD40/YVTN_repeat-like_dom_sf"/>
</dbReference>
<comment type="caution">
    <text evidence="2">The sequence shown here is derived from an EMBL/GenBank/DDBJ whole genome shotgun (WGS) entry which is preliminary data.</text>
</comment>
<feature type="region of interest" description="Disordered" evidence="1">
    <location>
        <begin position="945"/>
        <end position="964"/>
    </location>
</feature>
<sequence>MDIHRCRFVKHPAEPIHALAFSHSSSLKGKTPSDLRLALGRGNGDVEIWNPQNGHWVQEVILKGKKNSIIEQLAWTRDLIVEEGTDGSNFSHGPLRLFSSSGSNSITEWDICSGAPKRQTEGNFGDIWCFAAQPQIENPAKAKGLESGKSSQLLAAGCGNGTVILFSTEENDLRYLRPLLTPPVKKPRVVSITWRDRNTVVAGYEDSAIRVIDVRSRTVVRNMSLGKPADGDHTIVWTVKCLPDGTIISGDSTGELKIWDAKNFSLVQRLKSHTHDIIDLAMSATGDTVFSFGVDRRTVSYKAVASHTGSKKLRWAEVSHRRYHRHDVKCSATFESSDLSVLVSGGMDCRPVVVPIRKMQTETHRTLSHLQQRPVIASSAAARLFISWWNREIVVYQVRKSRDSADSTFDFDDSTGSAYETLTRLMLQGDENIQDAQISADGQFIAAATINTVKLFQLRKTQAVGRPCVRTRQIELPSTVVRLGARRTGFSPDGKWLYTIRKDNTVALNKIVPSQDVKERPTVHDKTVKLYRTSRNPPESALGTYRQTISHVAFSSDSRVLAVSDLSGAIDTWLLEGHEDLDFIETAGLDNDGSSDSSSSSSSDEDEDESPVIHAQKWIRNPSGSHLPQLDSSILALTFRPSPKVSLWNPADGNLGLHATRHNAQPVAHELPSSEEKLIAVTATHQLVEFDVLNCRLSDWSRRNPSKYLPHAFTRLKDRVVGCFWDCTDRTNRGERLWLYGLNWLFMLDVSQDLQYQATKVEKVGTLGRYDVLDPVSPDGKQEQGLGPKALEMPNANANANNSQTQRLGGGHHAQKKRKRNTGAGDAMPVHERGTGLGSAMLKYKTDLGDADVIDMDVDVDMDQDTDAEVDDEDGDDMLALMRRGEGQGHQNQNAAKAASSSTEGRQSLLTNANANANTTSRPLYWSTFAYHGILGIGVIGPAPATPADESTSENGEEKIQNQNQNQNLEVVIVERDIYELVQKAPYGRIDAGQDWET</sequence>
<dbReference type="Gene3D" id="2.130.10.10">
    <property type="entry name" value="YVTN repeat-like/Quinoprotein amine dehydrogenase"/>
    <property type="match status" value="3"/>
</dbReference>